<evidence type="ECO:0000256" key="9">
    <source>
        <dbReference type="ARBA" id="ARBA00022801"/>
    </source>
</evidence>
<evidence type="ECO:0000256" key="14">
    <source>
        <dbReference type="SAM" id="SignalP"/>
    </source>
</evidence>
<accession>A0ABV2Z4G1</accession>
<evidence type="ECO:0000256" key="12">
    <source>
        <dbReference type="ARBA" id="ARBA00023145"/>
    </source>
</evidence>
<evidence type="ECO:0000256" key="7">
    <source>
        <dbReference type="ARBA" id="ARBA00022723"/>
    </source>
</evidence>
<dbReference type="PANTHER" id="PTHR13062:SF9">
    <property type="entry name" value="MICROBIAL COLLAGENASE"/>
    <property type="match status" value="1"/>
</dbReference>
<name>A0ABV2Z4G1_9ACTN</name>
<dbReference type="PANTHER" id="PTHR13062">
    <property type="entry name" value="COLLAGENASE"/>
    <property type="match status" value="1"/>
</dbReference>
<dbReference type="EC" id="3.4.24.3" evidence="4"/>
<feature type="compositionally biased region" description="Low complexity" evidence="13">
    <location>
        <begin position="21"/>
        <end position="31"/>
    </location>
</feature>
<dbReference type="Proteomes" id="UP001550853">
    <property type="component" value="Unassembled WGS sequence"/>
</dbReference>
<evidence type="ECO:0000256" key="6">
    <source>
        <dbReference type="ARBA" id="ARBA00022670"/>
    </source>
</evidence>
<dbReference type="InterPro" id="IPR013661">
    <property type="entry name" value="Peptidase_M9_N_dom"/>
</dbReference>
<evidence type="ECO:0000256" key="5">
    <source>
        <dbReference type="ARBA" id="ARBA00022525"/>
    </source>
</evidence>
<gene>
    <name evidence="16" type="ORF">AB0E61_22600</name>
</gene>
<keyword evidence="8 14" id="KW-0732">Signal</keyword>
<keyword evidence="17" id="KW-1185">Reference proteome</keyword>
<evidence type="ECO:0000256" key="13">
    <source>
        <dbReference type="SAM" id="MobiDB-lite"/>
    </source>
</evidence>
<dbReference type="Pfam" id="PF01752">
    <property type="entry name" value="Peptidase_M9"/>
    <property type="match status" value="1"/>
</dbReference>
<comment type="caution">
    <text evidence="16">The sequence shown here is derived from an EMBL/GenBank/DDBJ whole genome shotgun (WGS) entry which is preliminary data.</text>
</comment>
<keyword evidence="6" id="KW-0645">Protease</keyword>
<feature type="region of interest" description="Disordered" evidence="13">
    <location>
        <begin position="21"/>
        <end position="86"/>
    </location>
</feature>
<dbReference type="EMBL" id="JBEZVI010000020">
    <property type="protein sequence ID" value="MEU3712870.1"/>
    <property type="molecule type" value="Genomic_DNA"/>
</dbReference>
<keyword evidence="10" id="KW-0862">Zinc</keyword>
<proteinExistence type="predicted"/>
<dbReference type="Pfam" id="PF08453">
    <property type="entry name" value="Peptidase_M9_N"/>
    <property type="match status" value="1"/>
</dbReference>
<feature type="compositionally biased region" description="Low complexity" evidence="13">
    <location>
        <begin position="44"/>
        <end position="64"/>
    </location>
</feature>
<feature type="domain" description="Peptidase M9 collagenase N-terminal" evidence="15">
    <location>
        <begin position="91"/>
        <end position="272"/>
    </location>
</feature>
<comment type="catalytic activity">
    <reaction evidence="1">
        <text>Digestion of native collagen in the triple helical region at Xaa-|-Gly bonds. With synthetic peptides, a preference is shown for Gly at P3 and P1', Pro and Ala at P2 and P2', and hydroxyproline, Ala or Arg at P3'.</text>
        <dbReference type="EC" id="3.4.24.3"/>
    </reaction>
</comment>
<evidence type="ECO:0000256" key="4">
    <source>
        <dbReference type="ARBA" id="ARBA00012653"/>
    </source>
</evidence>
<reference evidence="16 17" key="1">
    <citation type="submission" date="2024-06" db="EMBL/GenBank/DDBJ databases">
        <title>The Natural Products Discovery Center: Release of the First 8490 Sequenced Strains for Exploring Actinobacteria Biosynthetic Diversity.</title>
        <authorList>
            <person name="Kalkreuter E."/>
            <person name="Kautsar S.A."/>
            <person name="Yang D."/>
            <person name="Bader C.D."/>
            <person name="Teijaro C.N."/>
            <person name="Fluegel L."/>
            <person name="Davis C.M."/>
            <person name="Simpson J.R."/>
            <person name="Lauterbach L."/>
            <person name="Steele A.D."/>
            <person name="Gui C."/>
            <person name="Meng S."/>
            <person name="Li G."/>
            <person name="Viehrig K."/>
            <person name="Ye F."/>
            <person name="Su P."/>
            <person name="Kiefer A.F."/>
            <person name="Nichols A."/>
            <person name="Cepeda A.J."/>
            <person name="Yan W."/>
            <person name="Fan B."/>
            <person name="Jiang Y."/>
            <person name="Adhikari A."/>
            <person name="Zheng C.-J."/>
            <person name="Schuster L."/>
            <person name="Cowan T.M."/>
            <person name="Smanski M.J."/>
            <person name="Chevrette M.G."/>
            <person name="De Carvalho L.P.S."/>
            <person name="Shen B."/>
        </authorList>
    </citation>
    <scope>NUCLEOTIDE SEQUENCE [LARGE SCALE GENOMIC DNA]</scope>
    <source>
        <strain evidence="16 17">NPDC033039</strain>
    </source>
</reference>
<dbReference type="RefSeq" id="WP_030282804.1">
    <property type="nucleotide sequence ID" value="NZ_JBEZVI010000020.1"/>
</dbReference>
<evidence type="ECO:0000256" key="1">
    <source>
        <dbReference type="ARBA" id="ARBA00000424"/>
    </source>
</evidence>
<evidence type="ECO:0000313" key="16">
    <source>
        <dbReference type="EMBL" id="MEU3712870.1"/>
    </source>
</evidence>
<feature type="chain" id="PRO_5045728860" description="microbial collagenase" evidence="14">
    <location>
        <begin position="23"/>
        <end position="635"/>
    </location>
</feature>
<evidence type="ECO:0000313" key="17">
    <source>
        <dbReference type="Proteomes" id="UP001550853"/>
    </source>
</evidence>
<dbReference type="Gene3D" id="1.10.390.20">
    <property type="match status" value="1"/>
</dbReference>
<evidence type="ECO:0000256" key="8">
    <source>
        <dbReference type="ARBA" id="ARBA00022729"/>
    </source>
</evidence>
<dbReference type="GO" id="GO:0004222">
    <property type="term" value="F:metalloendopeptidase activity"/>
    <property type="evidence" value="ECO:0007669"/>
    <property type="project" value="UniProtKB-EC"/>
</dbReference>
<dbReference type="PRINTS" id="PR00931">
    <property type="entry name" value="MICOLLPTASE"/>
</dbReference>
<evidence type="ECO:0000259" key="15">
    <source>
        <dbReference type="Pfam" id="PF08453"/>
    </source>
</evidence>
<keyword evidence="7" id="KW-0479">Metal-binding</keyword>
<evidence type="ECO:0000256" key="11">
    <source>
        <dbReference type="ARBA" id="ARBA00023049"/>
    </source>
</evidence>
<organism evidence="16 17">
    <name type="scientific">Streptomyces catenulae</name>
    <dbReference type="NCBI Taxonomy" id="66875"/>
    <lineage>
        <taxon>Bacteria</taxon>
        <taxon>Bacillati</taxon>
        <taxon>Actinomycetota</taxon>
        <taxon>Actinomycetes</taxon>
        <taxon>Kitasatosporales</taxon>
        <taxon>Streptomycetaceae</taxon>
        <taxon>Streptomyces</taxon>
    </lineage>
</organism>
<protein>
    <recommendedName>
        <fullName evidence="4">microbial collagenase</fullName>
        <ecNumber evidence="4">3.4.24.3</ecNumber>
    </recommendedName>
</protein>
<dbReference type="Gene3D" id="3.40.30.160">
    <property type="entry name" value="Collagenase ColT, N-terminal domain"/>
    <property type="match status" value="1"/>
</dbReference>
<sequence>MTALTLCLGLALLAAHPGRATAGTGTVRAGTPQPRSAPGPRPATPTTATALHRADAAHTAAPTRSPSVRPPLSTAQAAPRTAPGRGAEAACHVSDFTSKTGDALVRQIKGAATDCINTLFGVAGQDAKALFREAQMVTVADALRADSATYPGDNSGSTTQVVLYLRAGYYVQYGNPDDVGPYGPALKSAVQGALDAFFGSSHAFDVSEANGETLAETVTLIDSSGENARYLKTVTRLLTDYDASYDAFWWMVSAVNNCYTVLFRGHWLPEFVSAVQADPGVLTVLRDFAVAHDDLLGTDRAYLVSNAGRELGRFLQHPELREKTGPLVKELLDRSDITGRTAPLWVGLAEMTDAYDKDNCSRYGTCDLQNRVRDAVLKDKHTCGPTLRIVAQQMTDADFTASCDSLLQQDAYFHKVVKDSGPVADDHNSTIEVVVFDSSADYQTYAGVIYGISTDNGGMYLEGDPATEGNLPRFIAYEAEWQRPDFAIWNLNHEYTHYLDGRFDMYGDFDENMKTPTVMWVEGFAEYISYSYRGLPYDDAIAEAGKKTYKLSTLFDTSYENADTTRTYPWGYLAVRYLLQSHPQDVDTLLGHYREGDWAAARTLLTETIGTRYDADFADWLTRCAAGNCDAATHA</sequence>
<dbReference type="InterPro" id="IPR002169">
    <property type="entry name" value="Peptidase_M9A/M9B"/>
</dbReference>
<evidence type="ECO:0000256" key="2">
    <source>
        <dbReference type="ARBA" id="ARBA00001947"/>
    </source>
</evidence>
<evidence type="ECO:0000256" key="3">
    <source>
        <dbReference type="ARBA" id="ARBA00004613"/>
    </source>
</evidence>
<keyword evidence="12" id="KW-0865">Zymogen</keyword>
<comment type="cofactor">
    <cofactor evidence="2">
        <name>Zn(2+)</name>
        <dbReference type="ChEBI" id="CHEBI:29105"/>
    </cofactor>
</comment>
<keyword evidence="9 16" id="KW-0378">Hydrolase</keyword>
<keyword evidence="5" id="KW-0964">Secreted</keyword>
<comment type="subcellular location">
    <subcellularLocation>
        <location evidence="3">Secreted</location>
    </subcellularLocation>
</comment>
<keyword evidence="11" id="KW-0482">Metalloprotease</keyword>
<feature type="signal peptide" evidence="14">
    <location>
        <begin position="1"/>
        <end position="22"/>
    </location>
</feature>
<evidence type="ECO:0000256" key="10">
    <source>
        <dbReference type="ARBA" id="ARBA00022833"/>
    </source>
</evidence>